<evidence type="ECO:0000256" key="4">
    <source>
        <dbReference type="ARBA" id="ARBA00023136"/>
    </source>
</evidence>
<gene>
    <name evidence="9 10" type="primary">LOC106468403</name>
</gene>
<evidence type="ECO:0000256" key="2">
    <source>
        <dbReference type="ARBA" id="ARBA00022692"/>
    </source>
</evidence>
<reference evidence="9 10" key="1">
    <citation type="submission" date="2025-05" db="UniProtKB">
        <authorList>
            <consortium name="RefSeq"/>
        </authorList>
    </citation>
    <scope>IDENTIFICATION</scope>
    <source>
        <tissue evidence="9 10">Muscle</tissue>
    </source>
</reference>
<evidence type="ECO:0000256" key="1">
    <source>
        <dbReference type="ARBA" id="ARBA00004141"/>
    </source>
</evidence>
<feature type="transmembrane region" description="Helical" evidence="6">
    <location>
        <begin position="144"/>
        <end position="167"/>
    </location>
</feature>
<dbReference type="Proteomes" id="UP000694941">
    <property type="component" value="Unplaced"/>
</dbReference>
<dbReference type="GeneID" id="106468403"/>
<accession>A0ABM1BLB2</accession>
<dbReference type="RefSeq" id="XP_013784285.1">
    <property type="nucleotide sequence ID" value="XM_013928831.2"/>
</dbReference>
<evidence type="ECO:0000313" key="9">
    <source>
        <dbReference type="RefSeq" id="XP_013784285.1"/>
    </source>
</evidence>
<keyword evidence="5" id="KW-0325">Glycoprotein</keyword>
<dbReference type="PANTHER" id="PTHR24060">
    <property type="entry name" value="METABOTROPIC GLUTAMATE RECEPTOR"/>
    <property type="match status" value="1"/>
</dbReference>
<dbReference type="CDD" id="cd13953">
    <property type="entry name" value="7tm_classC_mGluR-like"/>
    <property type="match status" value="1"/>
</dbReference>
<evidence type="ECO:0000256" key="3">
    <source>
        <dbReference type="ARBA" id="ARBA00022989"/>
    </source>
</evidence>
<evidence type="ECO:0000256" key="5">
    <source>
        <dbReference type="ARBA" id="ARBA00023180"/>
    </source>
</evidence>
<feature type="transmembrane region" description="Helical" evidence="6">
    <location>
        <begin position="252"/>
        <end position="272"/>
    </location>
</feature>
<feature type="transmembrane region" description="Helical" evidence="6">
    <location>
        <begin position="284"/>
        <end position="303"/>
    </location>
</feature>
<evidence type="ECO:0000256" key="6">
    <source>
        <dbReference type="SAM" id="Phobius"/>
    </source>
</evidence>
<dbReference type="Pfam" id="PF00003">
    <property type="entry name" value="7tm_3"/>
    <property type="match status" value="1"/>
</dbReference>
<dbReference type="PROSITE" id="PS50259">
    <property type="entry name" value="G_PROTEIN_RECEP_F3_4"/>
    <property type="match status" value="1"/>
</dbReference>
<keyword evidence="4 6" id="KW-0472">Membrane</keyword>
<organism evidence="8 9">
    <name type="scientific">Limulus polyphemus</name>
    <name type="common">Atlantic horseshoe crab</name>
    <dbReference type="NCBI Taxonomy" id="6850"/>
    <lineage>
        <taxon>Eukaryota</taxon>
        <taxon>Metazoa</taxon>
        <taxon>Ecdysozoa</taxon>
        <taxon>Arthropoda</taxon>
        <taxon>Chelicerata</taxon>
        <taxon>Merostomata</taxon>
        <taxon>Xiphosura</taxon>
        <taxon>Limulidae</taxon>
        <taxon>Limulus</taxon>
    </lineage>
</organism>
<proteinExistence type="predicted"/>
<evidence type="ECO:0000259" key="7">
    <source>
        <dbReference type="PROSITE" id="PS50259"/>
    </source>
</evidence>
<feature type="transmembrane region" description="Helical" evidence="6">
    <location>
        <begin position="74"/>
        <end position="98"/>
    </location>
</feature>
<keyword evidence="8" id="KW-1185">Reference proteome</keyword>
<dbReference type="RefSeq" id="XP_022252450.1">
    <property type="nucleotide sequence ID" value="XM_022396742.1"/>
</dbReference>
<feature type="transmembrane region" description="Helical" evidence="6">
    <location>
        <begin position="110"/>
        <end position="132"/>
    </location>
</feature>
<keyword evidence="2 6" id="KW-0812">Transmembrane</keyword>
<comment type="subcellular location">
    <subcellularLocation>
        <location evidence="1">Membrane</location>
        <topology evidence="1">Multi-pass membrane protein</topology>
    </subcellularLocation>
</comment>
<keyword evidence="3 6" id="KW-1133">Transmembrane helix</keyword>
<feature type="transmembrane region" description="Helical" evidence="6">
    <location>
        <begin position="179"/>
        <end position="198"/>
    </location>
</feature>
<evidence type="ECO:0000313" key="8">
    <source>
        <dbReference type="Proteomes" id="UP000694941"/>
    </source>
</evidence>
<feature type="transmembrane region" description="Helical" evidence="6">
    <location>
        <begin position="218"/>
        <end position="240"/>
    </location>
</feature>
<dbReference type="InterPro" id="IPR050726">
    <property type="entry name" value="mGluR"/>
</dbReference>
<sequence>MKPQNETLLHLVNFMITVKSSLTQSSLSDFTVPDVDTRTPRSSLKDSSDLCFTEQCERTNSSFSDPMRLREDLWIVPLIVLSSFNTLIIACFEAFVLYKAHGTSPSRRHLFLGQMLLLGLFLSSVMGFAFVPTAHWVTCTVLRIGLGLAYTLVFAALLVKSVFLLSLHAGVYLPASYQGLLLFFVAVVQVVIGVQWVVQRPPAVVISTTETLTCNTSVASMLMILIYPMFLILCITILSIKAKGNRENHREAMFIGIAIGFTIPVWFTWILVAIATEPRYHDAAMAFGVVMNAAIIFLVMFLPKGRQLAAMGREGLYPGDLDELSSSDNSSCTPSFLHIKPPLMSQNKQGMIFNPTKPTTTDRIFYLPPPLGRVWRYNYPAIPHLPVPPPEDTYFYPGERNKASFNPNVTFWRAPFY</sequence>
<dbReference type="InterPro" id="IPR017978">
    <property type="entry name" value="GPCR_3_C"/>
</dbReference>
<name>A0ABM1BLB2_LIMPO</name>
<evidence type="ECO:0000313" key="10">
    <source>
        <dbReference type="RefSeq" id="XP_022252450.1"/>
    </source>
</evidence>
<feature type="domain" description="G-protein coupled receptors family 3 profile" evidence="7">
    <location>
        <begin position="112"/>
        <end position="304"/>
    </location>
</feature>
<protein>
    <submittedName>
        <fullName evidence="9 10">Vomeronasal type-2 receptor 1-like</fullName>
    </submittedName>
</protein>